<accession>A0A6A6XFB4</accession>
<evidence type="ECO:0000313" key="3">
    <source>
        <dbReference type="Proteomes" id="UP000799757"/>
    </source>
</evidence>
<evidence type="ECO:0008006" key="4">
    <source>
        <dbReference type="Google" id="ProtNLM"/>
    </source>
</evidence>
<organism evidence="2 3">
    <name type="scientific">Melanomma pulvis-pyrius CBS 109.77</name>
    <dbReference type="NCBI Taxonomy" id="1314802"/>
    <lineage>
        <taxon>Eukaryota</taxon>
        <taxon>Fungi</taxon>
        <taxon>Dikarya</taxon>
        <taxon>Ascomycota</taxon>
        <taxon>Pezizomycotina</taxon>
        <taxon>Dothideomycetes</taxon>
        <taxon>Pleosporomycetidae</taxon>
        <taxon>Pleosporales</taxon>
        <taxon>Melanommataceae</taxon>
        <taxon>Melanomma</taxon>
    </lineage>
</organism>
<protein>
    <recommendedName>
        <fullName evidence="4">Secreted protein</fullName>
    </recommendedName>
</protein>
<dbReference type="AlphaFoldDB" id="A0A6A6XFB4"/>
<dbReference type="EMBL" id="MU001879">
    <property type="protein sequence ID" value="KAF2794814.1"/>
    <property type="molecule type" value="Genomic_DNA"/>
</dbReference>
<gene>
    <name evidence="2" type="ORF">K505DRAFT_22281</name>
</gene>
<reference evidence="2" key="1">
    <citation type="journal article" date="2020" name="Stud. Mycol.">
        <title>101 Dothideomycetes genomes: a test case for predicting lifestyles and emergence of pathogens.</title>
        <authorList>
            <person name="Haridas S."/>
            <person name="Albert R."/>
            <person name="Binder M."/>
            <person name="Bloem J."/>
            <person name="Labutti K."/>
            <person name="Salamov A."/>
            <person name="Andreopoulos B."/>
            <person name="Baker S."/>
            <person name="Barry K."/>
            <person name="Bills G."/>
            <person name="Bluhm B."/>
            <person name="Cannon C."/>
            <person name="Castanera R."/>
            <person name="Culley D."/>
            <person name="Daum C."/>
            <person name="Ezra D."/>
            <person name="Gonzalez J."/>
            <person name="Henrissat B."/>
            <person name="Kuo A."/>
            <person name="Liang C."/>
            <person name="Lipzen A."/>
            <person name="Lutzoni F."/>
            <person name="Magnuson J."/>
            <person name="Mondo S."/>
            <person name="Nolan M."/>
            <person name="Ohm R."/>
            <person name="Pangilinan J."/>
            <person name="Park H.-J."/>
            <person name="Ramirez L."/>
            <person name="Alfaro M."/>
            <person name="Sun H."/>
            <person name="Tritt A."/>
            <person name="Yoshinaga Y."/>
            <person name="Zwiers L.-H."/>
            <person name="Turgeon B."/>
            <person name="Goodwin S."/>
            <person name="Spatafora J."/>
            <person name="Crous P."/>
            <person name="Grigoriev I."/>
        </authorList>
    </citation>
    <scope>NUCLEOTIDE SEQUENCE</scope>
    <source>
        <strain evidence="2">CBS 109.77</strain>
    </source>
</reference>
<sequence>MISASRTFVVTFMIIIKANATQLYSVLLVRRCFAHPDVHYKLLIQDTGLCCTTVQRYVFHPTNCNIQKTLTKGRPPVATNVQCGGIPHVVNHLKS</sequence>
<proteinExistence type="predicted"/>
<evidence type="ECO:0000313" key="2">
    <source>
        <dbReference type="EMBL" id="KAF2794814.1"/>
    </source>
</evidence>
<keyword evidence="3" id="KW-1185">Reference proteome</keyword>
<keyword evidence="1" id="KW-0732">Signal</keyword>
<evidence type="ECO:0000256" key="1">
    <source>
        <dbReference type="SAM" id="SignalP"/>
    </source>
</evidence>
<name>A0A6A6XFB4_9PLEO</name>
<feature type="signal peptide" evidence="1">
    <location>
        <begin position="1"/>
        <end position="20"/>
    </location>
</feature>
<dbReference type="Proteomes" id="UP000799757">
    <property type="component" value="Unassembled WGS sequence"/>
</dbReference>
<feature type="chain" id="PRO_5025521190" description="Secreted protein" evidence="1">
    <location>
        <begin position="21"/>
        <end position="95"/>
    </location>
</feature>